<gene>
    <name evidence="1" type="primary">LGI2</name>
</gene>
<protein>
    <submittedName>
        <fullName evidence="1">Alternative protein LGI2</fullName>
    </submittedName>
</protein>
<organism evidence="1">
    <name type="scientific">Homo sapiens</name>
    <name type="common">Human</name>
    <dbReference type="NCBI Taxonomy" id="9606"/>
    <lineage>
        <taxon>Eukaryota</taxon>
        <taxon>Metazoa</taxon>
        <taxon>Chordata</taxon>
        <taxon>Craniata</taxon>
        <taxon>Vertebrata</taxon>
        <taxon>Euteleostomi</taxon>
        <taxon>Mammalia</taxon>
        <taxon>Eutheria</taxon>
        <taxon>Euarchontoglires</taxon>
        <taxon>Primates</taxon>
        <taxon>Haplorrhini</taxon>
        <taxon>Catarrhini</taxon>
        <taxon>Hominidae</taxon>
        <taxon>Homo</taxon>
    </lineage>
</organism>
<dbReference type="EMBL" id="HF548050">
    <property type="protein sequence ID" value="CCO13761.1"/>
    <property type="molecule type" value="Genomic_DNA"/>
</dbReference>
<accession>L0R890</accession>
<name>L0R890_HUMAN</name>
<sequence length="96" mass="10461">MTSSCFRSTTRRSLSSQTAQRLVCPQFINGTAKDSILTSHCTSGSGTRMRSLLISMENRISSCPAAPRSPSSSSGIKALRSLSPMVTSPTWRTYWL</sequence>
<dbReference type="ChiTaRS" id="LGI2">
    <property type="organism name" value="human"/>
</dbReference>
<proteinExistence type="predicted"/>
<dbReference type="AlphaFoldDB" id="L0R890"/>
<reference evidence="1" key="1">
    <citation type="submission" date="2012-10" db="EMBL/GenBank/DDBJ databases">
        <title>Direct identification of alternative open reading frame translation products in human.</title>
        <authorList>
            <person name="Vanderperre B."/>
            <person name="Lucier J.-F."/>
            <person name="Motard J."/>
            <person name="Tremblay G."/>
            <person name="Vanderperre S."/>
            <person name="Wisztorski M."/>
            <person name="Salzet M."/>
            <person name="Boisvert F.-M."/>
            <person name="Roucou X."/>
        </authorList>
    </citation>
    <scope>NUCLEOTIDE SEQUENCE</scope>
</reference>
<evidence type="ECO:0000313" key="1">
    <source>
        <dbReference type="EMBL" id="CCO13761.1"/>
    </source>
</evidence>
<dbReference type="OrthoDB" id="6066926at2759"/>